<dbReference type="InterPro" id="IPR000688">
    <property type="entry name" value="HypA/HybF"/>
</dbReference>
<dbReference type="GO" id="GO:0051604">
    <property type="term" value="P:protein maturation"/>
    <property type="evidence" value="ECO:0007669"/>
    <property type="project" value="InterPro"/>
</dbReference>
<keyword evidence="4 5" id="KW-0862">Zinc</keyword>
<dbReference type="PROSITE" id="PS01249">
    <property type="entry name" value="HYPA"/>
    <property type="match status" value="1"/>
</dbReference>
<accession>A0A327KJB8</accession>
<reference evidence="6 7" key="1">
    <citation type="submission" date="2017-07" db="EMBL/GenBank/DDBJ databases">
        <title>Draft Genome Sequences of Select Purple Nonsulfur Bacteria.</title>
        <authorList>
            <person name="Lasarre B."/>
            <person name="Mckinlay J.B."/>
        </authorList>
    </citation>
    <scope>NUCLEOTIDE SEQUENCE [LARGE SCALE GENOMIC DNA]</scope>
    <source>
        <strain evidence="6 7">DSM 11907</strain>
    </source>
</reference>
<proteinExistence type="inferred from homology"/>
<dbReference type="PANTHER" id="PTHR34535">
    <property type="entry name" value="HYDROGENASE MATURATION FACTOR HYPA"/>
    <property type="match status" value="1"/>
</dbReference>
<feature type="binding site" evidence="5">
    <location>
        <position position="89"/>
    </location>
    <ligand>
        <name>Zn(2+)</name>
        <dbReference type="ChEBI" id="CHEBI:29105"/>
    </ligand>
</feature>
<dbReference type="InterPro" id="IPR020538">
    <property type="entry name" value="Hydgase_Ni_incorp_HypA/HybF_CS"/>
</dbReference>
<dbReference type="Proteomes" id="UP000248863">
    <property type="component" value="Unassembled WGS sequence"/>
</dbReference>
<sequence>MHEMALTLGVIDLIADAARRESFSRARVVVLELGDLGHVEPEAMLFCFDAASRGTVAEGARLEIVRVPGQGWCLDCAKTVALAERFGACPECGRHHVQMTAGDELRVKELEVE</sequence>
<comment type="function">
    <text evidence="5">Involved in the maturation of [NiFe] hydrogenases. Required for nickel insertion into the metal center of the hydrogenase.</text>
</comment>
<evidence type="ECO:0000256" key="3">
    <source>
        <dbReference type="ARBA" id="ARBA00022723"/>
    </source>
</evidence>
<feature type="binding site" evidence="5">
    <location>
        <position position="73"/>
    </location>
    <ligand>
        <name>Zn(2+)</name>
        <dbReference type="ChEBI" id="CHEBI:29105"/>
    </ligand>
</feature>
<dbReference type="GO" id="GO:0016151">
    <property type="term" value="F:nickel cation binding"/>
    <property type="evidence" value="ECO:0007669"/>
    <property type="project" value="UniProtKB-UniRule"/>
</dbReference>
<comment type="similarity">
    <text evidence="1 5">Belongs to the HypA/HybF family.</text>
</comment>
<feature type="binding site" evidence="5">
    <location>
        <position position="92"/>
    </location>
    <ligand>
        <name>Zn(2+)</name>
        <dbReference type="ChEBI" id="CHEBI:29105"/>
    </ligand>
</feature>
<dbReference type="GO" id="GO:0008270">
    <property type="term" value="F:zinc ion binding"/>
    <property type="evidence" value="ECO:0007669"/>
    <property type="project" value="UniProtKB-UniRule"/>
</dbReference>
<organism evidence="6 7">
    <name type="scientific">Rhodoplanes elegans</name>
    <dbReference type="NCBI Taxonomy" id="29408"/>
    <lineage>
        <taxon>Bacteria</taxon>
        <taxon>Pseudomonadati</taxon>
        <taxon>Pseudomonadota</taxon>
        <taxon>Alphaproteobacteria</taxon>
        <taxon>Hyphomicrobiales</taxon>
        <taxon>Nitrobacteraceae</taxon>
        <taxon>Rhodoplanes</taxon>
    </lineage>
</organism>
<evidence type="ECO:0000256" key="2">
    <source>
        <dbReference type="ARBA" id="ARBA00022596"/>
    </source>
</evidence>
<dbReference type="RefSeq" id="WP_111358064.1">
    <property type="nucleotide sequence ID" value="NZ_NHSK01000210.1"/>
</dbReference>
<evidence type="ECO:0000313" key="7">
    <source>
        <dbReference type="Proteomes" id="UP000248863"/>
    </source>
</evidence>
<dbReference type="PANTHER" id="PTHR34535:SF3">
    <property type="entry name" value="HYDROGENASE MATURATION FACTOR HYPA"/>
    <property type="match status" value="1"/>
</dbReference>
<evidence type="ECO:0000313" key="6">
    <source>
        <dbReference type="EMBL" id="RAI37585.1"/>
    </source>
</evidence>
<keyword evidence="3 5" id="KW-0479">Metal-binding</keyword>
<dbReference type="Pfam" id="PF01155">
    <property type="entry name" value="HypA"/>
    <property type="match status" value="1"/>
</dbReference>
<evidence type="ECO:0000256" key="1">
    <source>
        <dbReference type="ARBA" id="ARBA00010748"/>
    </source>
</evidence>
<dbReference type="Gene3D" id="3.30.2320.80">
    <property type="match status" value="1"/>
</dbReference>
<feature type="binding site" evidence="5">
    <location>
        <position position="2"/>
    </location>
    <ligand>
        <name>Ni(2+)</name>
        <dbReference type="ChEBI" id="CHEBI:49786"/>
    </ligand>
</feature>
<dbReference type="PIRSF" id="PIRSF004761">
    <property type="entry name" value="Hydrgn_mat_HypA"/>
    <property type="match status" value="1"/>
</dbReference>
<dbReference type="AlphaFoldDB" id="A0A327KJB8"/>
<dbReference type="EMBL" id="NPEU01000174">
    <property type="protein sequence ID" value="RAI37585.1"/>
    <property type="molecule type" value="Genomic_DNA"/>
</dbReference>
<comment type="caution">
    <text evidence="6">The sequence shown here is derived from an EMBL/GenBank/DDBJ whole genome shotgun (WGS) entry which is preliminary data.</text>
</comment>
<protein>
    <recommendedName>
        <fullName evidence="5">Hydrogenase maturation factor HypA</fullName>
    </recommendedName>
</protein>
<dbReference type="HAMAP" id="MF_00213">
    <property type="entry name" value="HypA_HybF"/>
    <property type="match status" value="1"/>
</dbReference>
<name>A0A327KJB8_9BRAD</name>
<evidence type="ECO:0000256" key="5">
    <source>
        <dbReference type="HAMAP-Rule" id="MF_00213"/>
    </source>
</evidence>
<keyword evidence="7" id="KW-1185">Reference proteome</keyword>
<dbReference type="OrthoDB" id="288014at2"/>
<feature type="binding site" evidence="5">
    <location>
        <position position="76"/>
    </location>
    <ligand>
        <name>Zn(2+)</name>
        <dbReference type="ChEBI" id="CHEBI:29105"/>
    </ligand>
</feature>
<keyword evidence="2 5" id="KW-0533">Nickel</keyword>
<gene>
    <name evidence="5 6" type="primary">hypA</name>
    <name evidence="6" type="ORF">CH338_15585</name>
</gene>
<dbReference type="NCBIfam" id="TIGR00100">
    <property type="entry name" value="hypA"/>
    <property type="match status" value="1"/>
</dbReference>
<evidence type="ECO:0000256" key="4">
    <source>
        <dbReference type="ARBA" id="ARBA00022833"/>
    </source>
</evidence>